<keyword evidence="2" id="KW-1185">Reference proteome</keyword>
<gene>
    <name evidence="3" type="primary">LOC100904091</name>
</gene>
<feature type="signal peptide" evidence="1">
    <location>
        <begin position="1"/>
        <end position="18"/>
    </location>
</feature>
<dbReference type="RefSeq" id="XP_018495795.1">
    <property type="nucleotide sequence ID" value="XM_018640279.1"/>
</dbReference>
<keyword evidence="1" id="KW-0732">Signal</keyword>
<dbReference type="Proteomes" id="UP000694867">
    <property type="component" value="Unplaced"/>
</dbReference>
<dbReference type="GeneID" id="100904091"/>
<sequence length="252" mass="28394">MKLPLILMVLVGWTKSQAATEEPIRTDLITKTVLAINASIQRSVEECDNACQEIVRENAEKMTFDEKFTGIEAKNLIKSLRQTFDVDWSPVQAWLRRLEKIQKTYFDSVLKYADRDSKPVKEALFYLEMGEIHNATSELLANQKTLMGIVADLSAILEIVQKGRSGLALKLAIQLGDLKPYHETFGCAHKCSLSKSSCVSGGNGDGDCAAVMRRSFTRSFQNLQETLKRFFVEEMVESHLLDEDDDSSNEDF</sequence>
<evidence type="ECO:0000313" key="2">
    <source>
        <dbReference type="Proteomes" id="UP000694867"/>
    </source>
</evidence>
<evidence type="ECO:0000256" key="1">
    <source>
        <dbReference type="SAM" id="SignalP"/>
    </source>
</evidence>
<protein>
    <submittedName>
        <fullName evidence="3">Uncharacterized protein LOC100904091 isoform X1</fullName>
    </submittedName>
</protein>
<feature type="chain" id="PRO_5042560736" evidence="1">
    <location>
        <begin position="19"/>
        <end position="252"/>
    </location>
</feature>
<evidence type="ECO:0000313" key="3">
    <source>
        <dbReference type="RefSeq" id="XP_018495795.1"/>
    </source>
</evidence>
<name>A0AAJ7L6C3_9ACAR</name>
<reference evidence="3" key="1">
    <citation type="submission" date="2025-08" db="UniProtKB">
        <authorList>
            <consortium name="RefSeq"/>
        </authorList>
    </citation>
    <scope>IDENTIFICATION</scope>
</reference>
<organism evidence="2 3">
    <name type="scientific">Galendromus occidentalis</name>
    <name type="common">western predatory mite</name>
    <dbReference type="NCBI Taxonomy" id="34638"/>
    <lineage>
        <taxon>Eukaryota</taxon>
        <taxon>Metazoa</taxon>
        <taxon>Ecdysozoa</taxon>
        <taxon>Arthropoda</taxon>
        <taxon>Chelicerata</taxon>
        <taxon>Arachnida</taxon>
        <taxon>Acari</taxon>
        <taxon>Parasitiformes</taxon>
        <taxon>Mesostigmata</taxon>
        <taxon>Gamasina</taxon>
        <taxon>Phytoseioidea</taxon>
        <taxon>Phytoseiidae</taxon>
        <taxon>Typhlodrominae</taxon>
        <taxon>Galendromus</taxon>
    </lineage>
</organism>
<dbReference type="AlphaFoldDB" id="A0AAJ7L6C3"/>
<proteinExistence type="predicted"/>
<accession>A0AAJ7L6C3</accession>